<feature type="transmembrane region" description="Helical" evidence="2">
    <location>
        <begin position="17"/>
        <end position="35"/>
    </location>
</feature>
<evidence type="ECO:0000256" key="2">
    <source>
        <dbReference type="SAM" id="Phobius"/>
    </source>
</evidence>
<keyword evidence="2" id="KW-0812">Transmembrane</keyword>
<accession>A0AAD5VME6</accession>
<evidence type="ECO:0000256" key="1">
    <source>
        <dbReference type="SAM" id="MobiDB-lite"/>
    </source>
</evidence>
<feature type="transmembrane region" description="Helical" evidence="2">
    <location>
        <begin position="56"/>
        <end position="75"/>
    </location>
</feature>
<comment type="caution">
    <text evidence="3">The sequence shown here is derived from an EMBL/GenBank/DDBJ whole genome shotgun (WGS) entry which is preliminary data.</text>
</comment>
<feature type="transmembrane region" description="Helical" evidence="2">
    <location>
        <begin position="255"/>
        <end position="274"/>
    </location>
</feature>
<organism evidence="3 4">
    <name type="scientific">Leucocoprinus birnbaumii</name>
    <dbReference type="NCBI Taxonomy" id="56174"/>
    <lineage>
        <taxon>Eukaryota</taxon>
        <taxon>Fungi</taxon>
        <taxon>Dikarya</taxon>
        <taxon>Basidiomycota</taxon>
        <taxon>Agaricomycotina</taxon>
        <taxon>Agaricomycetes</taxon>
        <taxon>Agaricomycetidae</taxon>
        <taxon>Agaricales</taxon>
        <taxon>Agaricineae</taxon>
        <taxon>Agaricaceae</taxon>
        <taxon>Leucocoprinus</taxon>
    </lineage>
</organism>
<proteinExistence type="predicted"/>
<protein>
    <submittedName>
        <fullName evidence="3">Uncharacterized protein</fullName>
    </submittedName>
</protein>
<feature type="transmembrane region" description="Helical" evidence="2">
    <location>
        <begin position="175"/>
        <end position="196"/>
    </location>
</feature>
<dbReference type="EMBL" id="JANIEX010001006">
    <property type="protein sequence ID" value="KAJ3561423.1"/>
    <property type="molecule type" value="Genomic_DNA"/>
</dbReference>
<feature type="transmembrane region" description="Helical" evidence="2">
    <location>
        <begin position="228"/>
        <end position="249"/>
    </location>
</feature>
<evidence type="ECO:0000313" key="3">
    <source>
        <dbReference type="EMBL" id="KAJ3561423.1"/>
    </source>
</evidence>
<feature type="transmembrane region" description="Helical" evidence="2">
    <location>
        <begin position="137"/>
        <end position="155"/>
    </location>
</feature>
<dbReference type="Proteomes" id="UP001213000">
    <property type="component" value="Unassembled WGS sequence"/>
</dbReference>
<keyword evidence="4" id="KW-1185">Reference proteome</keyword>
<dbReference type="AlphaFoldDB" id="A0AAD5VME6"/>
<keyword evidence="2" id="KW-1133">Transmembrane helix</keyword>
<name>A0AAD5VME6_9AGAR</name>
<feature type="region of interest" description="Disordered" evidence="1">
    <location>
        <begin position="322"/>
        <end position="346"/>
    </location>
</feature>
<reference evidence="3" key="1">
    <citation type="submission" date="2022-07" db="EMBL/GenBank/DDBJ databases">
        <title>Genome Sequence of Leucocoprinus birnbaumii.</title>
        <authorList>
            <person name="Buettner E."/>
        </authorList>
    </citation>
    <scope>NUCLEOTIDE SEQUENCE</scope>
    <source>
        <strain evidence="3">VT141</strain>
    </source>
</reference>
<feature type="transmembrane region" description="Helical" evidence="2">
    <location>
        <begin position="107"/>
        <end position="125"/>
    </location>
</feature>
<evidence type="ECO:0000313" key="4">
    <source>
        <dbReference type="Proteomes" id="UP001213000"/>
    </source>
</evidence>
<sequence length="361" mass="40286">MAFPMTAAQLAGNFCQALLYGVFLVTCTFCARTLLIKGSGRDERWARPHELRWMMAIMAFVFFVISTFDVAIGLLHNYEAFVRSDDAEKVFTRVSDWIDIARSTDQGILMVLADFILIYRCWIVYGRRWLIILPSVILYLGGTTSIAGLLVVMGLQSTETNITLTSDKTTPWFLAFYAITAAQNVFTTTVLVWRIWQVEKETETFYTTSSAFSQGSGQPRRLRAVIRVIAESGAAYTLCVLVTFILAAIQSNALYPASDITFQVTGIAFNIILIRSSAKRDQQFSMYDQGERSTFFNAPYHHNSTLKDAIHVSENSRPQDVELAGIGGMSDRSERSGGSESEGDLSNKIESIKIVKVVETS</sequence>
<gene>
    <name evidence="3" type="ORF">NP233_g10200</name>
</gene>
<keyword evidence="2" id="KW-0472">Membrane</keyword>